<dbReference type="InterPro" id="IPR036812">
    <property type="entry name" value="NAD(P)_OxRdtase_dom_sf"/>
</dbReference>
<dbReference type="InterPro" id="IPR020471">
    <property type="entry name" value="AKR"/>
</dbReference>
<dbReference type="PRINTS" id="PR00069">
    <property type="entry name" value="ALDKETRDTASE"/>
</dbReference>
<evidence type="ECO:0000256" key="1">
    <source>
        <dbReference type="ARBA" id="ARBA00007905"/>
    </source>
</evidence>
<comment type="caution">
    <text evidence="5">The sequence shown here is derived from an EMBL/GenBank/DDBJ whole genome shotgun (WGS) entry which is preliminary data.</text>
</comment>
<dbReference type="Pfam" id="PF00248">
    <property type="entry name" value="Aldo_ket_red"/>
    <property type="match status" value="1"/>
</dbReference>
<dbReference type="PANTHER" id="PTHR43827">
    <property type="entry name" value="2,5-DIKETO-D-GLUCONIC ACID REDUCTASE"/>
    <property type="match status" value="1"/>
</dbReference>
<sequence length="274" mass="29228">MTAPTLTLTSGTTIPALGLGTWPMDDADVATAVETAIGAGYRLIDTAENYGNEAGVGEGVRRSGIDRGEVFLTTKFNEKWHSYDGVRRAFEASAARLGVEYIDLFLAHWPRPAFGGFVDAVRGLVALREEGLIRAVGVSNFKPAHLQAVLDSGLVPDVNQIKRDPRNPRRAELAFHAEHGILTEAYTPLGKAGDLLAEPAITQAAQAHGRTPAQVVLRWHTQTGALPIPKSADPGRIAENITIFDFELTSEEIAGIDALDSGDADVADSDVVGH</sequence>
<dbReference type="SUPFAM" id="SSF51430">
    <property type="entry name" value="NAD(P)-linked oxidoreductase"/>
    <property type="match status" value="1"/>
</dbReference>
<dbReference type="InterPro" id="IPR018170">
    <property type="entry name" value="Aldo/ket_reductase_CS"/>
</dbReference>
<dbReference type="EMBL" id="JAGSHT010000006">
    <property type="protein sequence ID" value="MBZ2195750.1"/>
    <property type="molecule type" value="Genomic_DNA"/>
</dbReference>
<keyword evidence="2" id="KW-0521">NADP</keyword>
<dbReference type="Proteomes" id="UP000826651">
    <property type="component" value="Unassembled WGS sequence"/>
</dbReference>
<reference evidence="5 6" key="1">
    <citation type="submission" date="2021-04" db="EMBL/GenBank/DDBJ databases">
        <title>Ruania sp. nov., isolated from sandy soil of mangrove forest.</title>
        <authorList>
            <person name="Ge X."/>
            <person name="Huang R."/>
            <person name="Liu W."/>
        </authorList>
    </citation>
    <scope>NUCLEOTIDE SEQUENCE [LARGE SCALE GENOMIC DNA]</scope>
    <source>
        <strain evidence="5 6">N2-46</strain>
    </source>
</reference>
<organism evidence="5 6">
    <name type="scientific">Occultella gossypii</name>
    <dbReference type="NCBI Taxonomy" id="2800820"/>
    <lineage>
        <taxon>Bacteria</taxon>
        <taxon>Bacillati</taxon>
        <taxon>Actinomycetota</taxon>
        <taxon>Actinomycetes</taxon>
        <taxon>Micrococcales</taxon>
        <taxon>Ruaniaceae</taxon>
        <taxon>Occultella</taxon>
    </lineage>
</organism>
<dbReference type="PROSITE" id="PS00062">
    <property type="entry name" value="ALDOKETO_REDUCTASE_2"/>
    <property type="match status" value="1"/>
</dbReference>
<evidence type="ECO:0000313" key="6">
    <source>
        <dbReference type="Proteomes" id="UP000826651"/>
    </source>
</evidence>
<gene>
    <name evidence="5" type="ORF">KCQ71_06280</name>
</gene>
<accession>A0ABS7S5X8</accession>
<protein>
    <submittedName>
        <fullName evidence="5">Aldo/keto reductase</fullName>
    </submittedName>
</protein>
<keyword evidence="3" id="KW-0560">Oxidoreductase</keyword>
<evidence type="ECO:0000313" key="5">
    <source>
        <dbReference type="EMBL" id="MBZ2195750.1"/>
    </source>
</evidence>
<evidence type="ECO:0000256" key="2">
    <source>
        <dbReference type="ARBA" id="ARBA00022857"/>
    </source>
</evidence>
<dbReference type="PROSITE" id="PS00798">
    <property type="entry name" value="ALDOKETO_REDUCTASE_1"/>
    <property type="match status" value="1"/>
</dbReference>
<evidence type="ECO:0000256" key="3">
    <source>
        <dbReference type="ARBA" id="ARBA00023002"/>
    </source>
</evidence>
<dbReference type="InterPro" id="IPR023210">
    <property type="entry name" value="NADP_OxRdtase_dom"/>
</dbReference>
<feature type="domain" description="NADP-dependent oxidoreductase" evidence="4">
    <location>
        <begin position="17"/>
        <end position="260"/>
    </location>
</feature>
<dbReference type="PIRSF" id="PIRSF000097">
    <property type="entry name" value="AKR"/>
    <property type="match status" value="1"/>
</dbReference>
<keyword evidence="6" id="KW-1185">Reference proteome</keyword>
<dbReference type="Gene3D" id="3.20.20.100">
    <property type="entry name" value="NADP-dependent oxidoreductase domain"/>
    <property type="match status" value="1"/>
</dbReference>
<dbReference type="RefSeq" id="WP_223403982.1">
    <property type="nucleotide sequence ID" value="NZ_JAGSHT010000006.1"/>
</dbReference>
<proteinExistence type="inferred from homology"/>
<comment type="similarity">
    <text evidence="1">Belongs to the aldo/keto reductase family.</text>
</comment>
<dbReference type="PANTHER" id="PTHR43827:SF3">
    <property type="entry name" value="NADP-DEPENDENT OXIDOREDUCTASE DOMAIN-CONTAINING PROTEIN"/>
    <property type="match status" value="1"/>
</dbReference>
<name>A0ABS7S5X8_9MICO</name>
<evidence type="ECO:0000259" key="4">
    <source>
        <dbReference type="Pfam" id="PF00248"/>
    </source>
</evidence>
<dbReference type="PROSITE" id="PS00063">
    <property type="entry name" value="ALDOKETO_REDUCTASE_3"/>
    <property type="match status" value="1"/>
</dbReference>